<dbReference type="CDD" id="cd02440">
    <property type="entry name" value="AdoMet_MTases"/>
    <property type="match status" value="1"/>
</dbReference>
<keyword evidence="2 7" id="KW-0489">Methyltransferase</keyword>
<dbReference type="PANTHER" id="PTHR43667">
    <property type="entry name" value="CYCLOPROPANE-FATTY-ACYL-PHOSPHOLIPID SYNTHASE"/>
    <property type="match status" value="1"/>
</dbReference>
<dbReference type="AlphaFoldDB" id="A0A6B2M2B7"/>
<dbReference type="NCBIfam" id="NF008686">
    <property type="entry name" value="PRK11705.1"/>
    <property type="match status" value="1"/>
</dbReference>
<evidence type="ECO:0000256" key="2">
    <source>
        <dbReference type="ARBA" id="ARBA00022603"/>
    </source>
</evidence>
<dbReference type="SUPFAM" id="SSF53335">
    <property type="entry name" value="S-adenosyl-L-methionine-dependent methyltransferases"/>
    <property type="match status" value="1"/>
</dbReference>
<evidence type="ECO:0000313" key="7">
    <source>
        <dbReference type="EMBL" id="NDV63088.1"/>
    </source>
</evidence>
<dbReference type="GO" id="GO:0032259">
    <property type="term" value="P:methylation"/>
    <property type="evidence" value="ECO:0007669"/>
    <property type="project" value="UniProtKB-KW"/>
</dbReference>
<accession>A0A6B2M2B7</accession>
<dbReference type="InterPro" id="IPR029063">
    <property type="entry name" value="SAM-dependent_MTases_sf"/>
</dbReference>
<evidence type="ECO:0000256" key="3">
    <source>
        <dbReference type="ARBA" id="ARBA00022679"/>
    </source>
</evidence>
<comment type="caution">
    <text evidence="7">The sequence shown here is derived from an EMBL/GenBank/DDBJ whole genome shotgun (WGS) entry which is preliminary data.</text>
</comment>
<evidence type="ECO:0000256" key="5">
    <source>
        <dbReference type="ARBA" id="ARBA00023098"/>
    </source>
</evidence>
<keyword evidence="8" id="KW-1185">Reference proteome</keyword>
<keyword evidence="5" id="KW-0443">Lipid metabolism</keyword>
<evidence type="ECO:0000256" key="6">
    <source>
        <dbReference type="PIRSR" id="PIRSR003085-1"/>
    </source>
</evidence>
<organism evidence="7 8">
    <name type="scientific">Oceanipulchritudo coccoides</name>
    <dbReference type="NCBI Taxonomy" id="2706888"/>
    <lineage>
        <taxon>Bacteria</taxon>
        <taxon>Pseudomonadati</taxon>
        <taxon>Verrucomicrobiota</taxon>
        <taxon>Opitutia</taxon>
        <taxon>Puniceicoccales</taxon>
        <taxon>Oceanipulchritudinaceae</taxon>
        <taxon>Oceanipulchritudo</taxon>
    </lineage>
</organism>
<feature type="active site" evidence="6">
    <location>
        <position position="354"/>
    </location>
</feature>
<reference evidence="7 8" key="1">
    <citation type="submission" date="2020-02" db="EMBL/GenBank/DDBJ databases">
        <title>Albibacoteraceae fam. nov., the first described family within the subdivision 4 Verrucomicrobia.</title>
        <authorList>
            <person name="Xi F."/>
        </authorList>
    </citation>
    <scope>NUCLEOTIDE SEQUENCE [LARGE SCALE GENOMIC DNA]</scope>
    <source>
        <strain evidence="7 8">CK1056</strain>
    </source>
</reference>
<dbReference type="InterPro" id="IPR003333">
    <property type="entry name" value="CMAS"/>
</dbReference>
<dbReference type="Gene3D" id="3.40.50.150">
    <property type="entry name" value="Vaccinia Virus protein VP39"/>
    <property type="match status" value="1"/>
</dbReference>
<evidence type="ECO:0000256" key="4">
    <source>
        <dbReference type="ARBA" id="ARBA00022691"/>
    </source>
</evidence>
<keyword evidence="4" id="KW-0949">S-adenosyl-L-methionine</keyword>
<proteinExistence type="inferred from homology"/>
<dbReference type="Proteomes" id="UP000478417">
    <property type="component" value="Unassembled WGS sequence"/>
</dbReference>
<dbReference type="InterPro" id="IPR050723">
    <property type="entry name" value="CFA/CMAS"/>
</dbReference>
<keyword evidence="3 7" id="KW-0808">Transferase</keyword>
<dbReference type="RefSeq" id="WP_163967369.1">
    <property type="nucleotide sequence ID" value="NZ_JAAGNX010000003.1"/>
</dbReference>
<dbReference type="Pfam" id="PF02353">
    <property type="entry name" value="CMAS"/>
    <property type="match status" value="1"/>
</dbReference>
<dbReference type="GO" id="GO:0008610">
    <property type="term" value="P:lipid biosynthetic process"/>
    <property type="evidence" value="ECO:0007669"/>
    <property type="project" value="InterPro"/>
</dbReference>
<dbReference type="EC" id="2.1.1.79" evidence="7"/>
<sequence>MRRKFRYTSHVVKQQLLDVLNGAGIEVNGDQPWDIQVLDERFWRRVALTRGIGFGDAYVDGWWTSKAVDELVNRLLRHSRTVARGHFLHQLWGSLVCQIFNLQRLSRAFQVGERHYDIGNGLYRRMLGESMVYSCGYWDGGAATLEDAQRDKLELICRKIQLQPGMKVLDIGCGWGSFCKYAAENYQAEVVGVTVSRQQVAVAREACADLPVEIRLEDYRSLIGCFDRIVSIGMFEHVGPKNYRTFMDVARRNLDPEGLFLLHTIGSNQSYGNSYTWLTRHIFPNGHIPSIAQIGRSIEEKFVMEDLHNFGVNYDRTLMEWEARFRKAWPEIRRGSHMYDDRFYRMWRYYLLSCAGAFRARHVQLWQWVLSPKGLTAGYKRPAFSALT</sequence>
<dbReference type="PIRSF" id="PIRSF003085">
    <property type="entry name" value="CMAS"/>
    <property type="match status" value="1"/>
</dbReference>
<comment type="similarity">
    <text evidence="1">Belongs to the CFA/CMAS family.</text>
</comment>
<dbReference type="GO" id="GO:0008825">
    <property type="term" value="F:cyclopropane-fatty-acyl-phospholipid synthase activity"/>
    <property type="evidence" value="ECO:0007669"/>
    <property type="project" value="UniProtKB-EC"/>
</dbReference>
<evidence type="ECO:0000313" key="8">
    <source>
        <dbReference type="Proteomes" id="UP000478417"/>
    </source>
</evidence>
<protein>
    <submittedName>
        <fullName evidence="7">Cyclopropane fatty acyl phospholipid synthase</fullName>
        <ecNumber evidence="7">2.1.1.79</ecNumber>
    </submittedName>
</protein>
<dbReference type="EMBL" id="JAAGNX010000003">
    <property type="protein sequence ID" value="NDV63088.1"/>
    <property type="molecule type" value="Genomic_DNA"/>
</dbReference>
<gene>
    <name evidence="7" type="primary">cfa</name>
    <name evidence="7" type="ORF">G0Q06_11540</name>
</gene>
<name>A0A6B2M2B7_9BACT</name>
<dbReference type="PANTHER" id="PTHR43667:SF1">
    <property type="entry name" value="CYCLOPROPANE-FATTY-ACYL-PHOSPHOLIPID SYNTHASE"/>
    <property type="match status" value="1"/>
</dbReference>
<evidence type="ECO:0000256" key="1">
    <source>
        <dbReference type="ARBA" id="ARBA00010815"/>
    </source>
</evidence>